<reference evidence="2" key="1">
    <citation type="journal article" date="2023" name="Mol. Phylogenet. Evol.">
        <title>Genome-scale phylogeny and comparative genomics of the fungal order Sordariales.</title>
        <authorList>
            <person name="Hensen N."/>
            <person name="Bonometti L."/>
            <person name="Westerberg I."/>
            <person name="Brannstrom I.O."/>
            <person name="Guillou S."/>
            <person name="Cros-Aarteil S."/>
            <person name="Calhoun S."/>
            <person name="Haridas S."/>
            <person name="Kuo A."/>
            <person name="Mondo S."/>
            <person name="Pangilinan J."/>
            <person name="Riley R."/>
            <person name="LaButti K."/>
            <person name="Andreopoulos B."/>
            <person name="Lipzen A."/>
            <person name="Chen C."/>
            <person name="Yan M."/>
            <person name="Daum C."/>
            <person name="Ng V."/>
            <person name="Clum A."/>
            <person name="Steindorff A."/>
            <person name="Ohm R.A."/>
            <person name="Martin F."/>
            <person name="Silar P."/>
            <person name="Natvig D.O."/>
            <person name="Lalanne C."/>
            <person name="Gautier V."/>
            <person name="Ament-Velasquez S.L."/>
            <person name="Kruys A."/>
            <person name="Hutchinson M.I."/>
            <person name="Powell A.J."/>
            <person name="Barry K."/>
            <person name="Miller A.N."/>
            <person name="Grigoriev I.V."/>
            <person name="Debuchy R."/>
            <person name="Gladieux P."/>
            <person name="Hiltunen Thoren M."/>
            <person name="Johannesson H."/>
        </authorList>
    </citation>
    <scope>NUCLEOTIDE SEQUENCE</scope>
    <source>
        <strain evidence="2">CBS 168.71</strain>
    </source>
</reference>
<gene>
    <name evidence="2" type="ORF">B0H64DRAFT_408668</name>
</gene>
<feature type="chain" id="PRO_5042104996" description="Fungal N-terminal domain-containing protein" evidence="1">
    <location>
        <begin position="27"/>
        <end position="475"/>
    </location>
</feature>
<sequence>MSGPAFGFSAGDFIAAVGLLVSVTNALKDTGGASDEYRSLVRELRLLERVLKQPHVRQGAQGVFSADITQQTDLTLDTLSGFLETISKFDAKLGPQAASGWHHGVARKTQWAVAYAKEVEKLRVKLGTHLTELNMLLQLYASARVQALATTLAEVPSAIQAQGRQILTWQQDTSTKIDNLDSDIQSLGTSQEAVLNQQHSVVLAQFQATRDDIQQGNGRIAALGGSMEAQTQQLAGLSQDVRSYHTTIGTRVQEASQGMELLSRKSDLILHAISKPHRNNNRERQMMNRDDQDEVLVLLFRLLRAVAKSMGDLFIKAGLLLPFVLSAVETLTNTVRREPYLLAEDSINYTDMRGRKYTMQYEYFQQWSKFERFFINQAHELVNGLEERPAPFRVKGRIFLKLVSSRGSYILPLESDNQWEVAPGDAFSAKLTLTNRVWHHPRGEVTRTRSYVFVLSLLPPEGTNDPWLSQLGPRE</sequence>
<feature type="signal peptide" evidence="1">
    <location>
        <begin position="1"/>
        <end position="26"/>
    </location>
</feature>
<proteinExistence type="predicted"/>
<evidence type="ECO:0008006" key="4">
    <source>
        <dbReference type="Google" id="ProtNLM"/>
    </source>
</evidence>
<dbReference type="Proteomes" id="UP001278766">
    <property type="component" value="Unassembled WGS sequence"/>
</dbReference>
<evidence type="ECO:0000256" key="1">
    <source>
        <dbReference type="SAM" id="SignalP"/>
    </source>
</evidence>
<dbReference type="AlphaFoldDB" id="A0AAE0H937"/>
<comment type="caution">
    <text evidence="2">The sequence shown here is derived from an EMBL/GenBank/DDBJ whole genome shotgun (WGS) entry which is preliminary data.</text>
</comment>
<protein>
    <recommendedName>
        <fullName evidence="4">Fungal N-terminal domain-containing protein</fullName>
    </recommendedName>
</protein>
<keyword evidence="1" id="KW-0732">Signal</keyword>
<organism evidence="2 3">
    <name type="scientific">Chaetomium fimeti</name>
    <dbReference type="NCBI Taxonomy" id="1854472"/>
    <lineage>
        <taxon>Eukaryota</taxon>
        <taxon>Fungi</taxon>
        <taxon>Dikarya</taxon>
        <taxon>Ascomycota</taxon>
        <taxon>Pezizomycotina</taxon>
        <taxon>Sordariomycetes</taxon>
        <taxon>Sordariomycetidae</taxon>
        <taxon>Sordariales</taxon>
        <taxon>Chaetomiaceae</taxon>
        <taxon>Chaetomium</taxon>
    </lineage>
</organism>
<keyword evidence="3" id="KW-1185">Reference proteome</keyword>
<dbReference type="GeneID" id="87841613"/>
<dbReference type="PANTHER" id="PTHR38886">
    <property type="entry name" value="SESA DOMAIN-CONTAINING PROTEIN"/>
    <property type="match status" value="1"/>
</dbReference>
<dbReference type="RefSeq" id="XP_062655504.1">
    <property type="nucleotide sequence ID" value="XM_062804665.1"/>
</dbReference>
<name>A0AAE0H937_9PEZI</name>
<accession>A0AAE0H937</accession>
<reference evidence="2" key="2">
    <citation type="submission" date="2023-06" db="EMBL/GenBank/DDBJ databases">
        <authorList>
            <consortium name="Lawrence Berkeley National Laboratory"/>
            <person name="Haridas S."/>
            <person name="Hensen N."/>
            <person name="Bonometti L."/>
            <person name="Westerberg I."/>
            <person name="Brannstrom I.O."/>
            <person name="Guillou S."/>
            <person name="Cros-Aarteil S."/>
            <person name="Calhoun S."/>
            <person name="Kuo A."/>
            <person name="Mondo S."/>
            <person name="Pangilinan J."/>
            <person name="Riley R."/>
            <person name="Labutti K."/>
            <person name="Andreopoulos B."/>
            <person name="Lipzen A."/>
            <person name="Chen C."/>
            <person name="Yanf M."/>
            <person name="Daum C."/>
            <person name="Ng V."/>
            <person name="Clum A."/>
            <person name="Steindorff A."/>
            <person name="Ohm R."/>
            <person name="Martin F."/>
            <person name="Silar P."/>
            <person name="Natvig D."/>
            <person name="Lalanne C."/>
            <person name="Gautier V."/>
            <person name="Ament-Velasquez S.L."/>
            <person name="Kruys A."/>
            <person name="Hutchinson M.I."/>
            <person name="Powell A.J."/>
            <person name="Barry K."/>
            <person name="Miller A.N."/>
            <person name="Grigoriev I.V."/>
            <person name="Debuchy R."/>
            <person name="Gladieux P."/>
            <person name="Thoren M.H."/>
            <person name="Johannesson H."/>
        </authorList>
    </citation>
    <scope>NUCLEOTIDE SEQUENCE</scope>
    <source>
        <strain evidence="2">CBS 168.71</strain>
    </source>
</reference>
<dbReference type="PANTHER" id="PTHR38886:SF1">
    <property type="entry name" value="NACHT-NTPASE AND P-LOOP NTPASES N-TERMINAL DOMAIN-CONTAINING PROTEIN"/>
    <property type="match status" value="1"/>
</dbReference>
<dbReference type="EMBL" id="JAUEPN010000008">
    <property type="protein sequence ID" value="KAK3291990.1"/>
    <property type="molecule type" value="Genomic_DNA"/>
</dbReference>
<evidence type="ECO:0000313" key="3">
    <source>
        <dbReference type="Proteomes" id="UP001278766"/>
    </source>
</evidence>
<evidence type="ECO:0000313" key="2">
    <source>
        <dbReference type="EMBL" id="KAK3291990.1"/>
    </source>
</evidence>